<comment type="caution">
    <text evidence="2">The sequence shown here is derived from an EMBL/GenBank/DDBJ whole genome shotgun (WGS) entry which is preliminary data.</text>
</comment>
<dbReference type="InterPro" id="IPR051044">
    <property type="entry name" value="MAG_DAG_Lipase"/>
</dbReference>
<evidence type="ECO:0000259" key="1">
    <source>
        <dbReference type="Pfam" id="PF12146"/>
    </source>
</evidence>
<evidence type="ECO:0000313" key="2">
    <source>
        <dbReference type="EMBL" id="MBP1861572.1"/>
    </source>
</evidence>
<sequence>MTKVEDFSFVVDGNTLAATRLIAVPDKPVSVLSLHGAGKASRKRIMYVLDVLASQGLSSMCFDFSGHGDSTGLLSGSSLQTRLAEANAACEFFSDACPDTIIASSMGAHVAAQLASVKAIKNLILFCPAAYGKGSEDLKFDDTFSAFIRKPGSYSDSLAFSSLGEFRGNLLVVVGSEDAVIPEEVVSTYYDCAPHARHREVLRIPHAGHQIHTWLEDHPDDRGQVLARLQALLF</sequence>
<name>A0ABS4EUF1_9HYPH</name>
<dbReference type="SUPFAM" id="SSF53474">
    <property type="entry name" value="alpha/beta-Hydrolases"/>
    <property type="match status" value="1"/>
</dbReference>
<dbReference type="EMBL" id="JAGGJV010000011">
    <property type="protein sequence ID" value="MBP1861572.1"/>
    <property type="molecule type" value="Genomic_DNA"/>
</dbReference>
<organism evidence="2 3">
    <name type="scientific">Rhizobium herbae</name>
    <dbReference type="NCBI Taxonomy" id="508661"/>
    <lineage>
        <taxon>Bacteria</taxon>
        <taxon>Pseudomonadati</taxon>
        <taxon>Pseudomonadota</taxon>
        <taxon>Alphaproteobacteria</taxon>
        <taxon>Hyphomicrobiales</taxon>
        <taxon>Rhizobiaceae</taxon>
        <taxon>Rhizobium/Agrobacterium group</taxon>
        <taxon>Rhizobium</taxon>
    </lineage>
</organism>
<accession>A0ABS4EUF1</accession>
<reference evidence="2 3" key="1">
    <citation type="submission" date="2021-03" db="EMBL/GenBank/DDBJ databases">
        <title>Genomic Encyclopedia of Type Strains, Phase IV (KMG-IV): sequencing the most valuable type-strain genomes for metagenomic binning, comparative biology and taxonomic classification.</title>
        <authorList>
            <person name="Goeker M."/>
        </authorList>
    </citation>
    <scope>NUCLEOTIDE SEQUENCE [LARGE SCALE GENOMIC DNA]</scope>
    <source>
        <strain evidence="2 3">DSM 26427</strain>
    </source>
</reference>
<dbReference type="Pfam" id="PF12146">
    <property type="entry name" value="Hydrolase_4"/>
    <property type="match status" value="1"/>
</dbReference>
<dbReference type="RefSeq" id="WP_209856039.1">
    <property type="nucleotide sequence ID" value="NZ_JAGGJV010000011.1"/>
</dbReference>
<dbReference type="InterPro" id="IPR029058">
    <property type="entry name" value="AB_hydrolase_fold"/>
</dbReference>
<proteinExistence type="predicted"/>
<dbReference type="Proteomes" id="UP000823786">
    <property type="component" value="Unassembled WGS sequence"/>
</dbReference>
<protein>
    <submittedName>
        <fullName evidence="2">Pimeloyl-ACP methyl ester carboxylesterase</fullName>
    </submittedName>
</protein>
<dbReference type="InterPro" id="IPR022742">
    <property type="entry name" value="Hydrolase_4"/>
</dbReference>
<gene>
    <name evidence="2" type="ORF">J2Z75_005101</name>
</gene>
<evidence type="ECO:0000313" key="3">
    <source>
        <dbReference type="Proteomes" id="UP000823786"/>
    </source>
</evidence>
<keyword evidence="3" id="KW-1185">Reference proteome</keyword>
<feature type="domain" description="Serine aminopeptidase S33" evidence="1">
    <location>
        <begin position="31"/>
        <end position="132"/>
    </location>
</feature>
<dbReference type="Gene3D" id="3.40.50.1820">
    <property type="entry name" value="alpha/beta hydrolase"/>
    <property type="match status" value="1"/>
</dbReference>
<dbReference type="PANTHER" id="PTHR11614">
    <property type="entry name" value="PHOSPHOLIPASE-RELATED"/>
    <property type="match status" value="1"/>
</dbReference>